<proteinExistence type="predicted"/>
<dbReference type="Proteomes" id="UP000193719">
    <property type="component" value="Unassembled WGS sequence"/>
</dbReference>
<accession>A0A1Y1VL17</accession>
<comment type="caution">
    <text evidence="1">The sequence shown here is derived from an EMBL/GenBank/DDBJ whole genome shotgun (WGS) entry which is preliminary data.</text>
</comment>
<dbReference type="PANTHER" id="PTHR47204:SF1">
    <property type="entry name" value="RIBONUCLEASE H2 SUBUNIT C"/>
    <property type="match status" value="1"/>
</dbReference>
<dbReference type="GO" id="GO:0006401">
    <property type="term" value="P:RNA catabolic process"/>
    <property type="evidence" value="ECO:0007669"/>
    <property type="project" value="InterPro"/>
</dbReference>
<dbReference type="Pfam" id="PF08615">
    <property type="entry name" value="RNase_H2_suC"/>
    <property type="match status" value="1"/>
</dbReference>
<dbReference type="PANTHER" id="PTHR47204">
    <property type="entry name" value="OS02G0168900 PROTEIN"/>
    <property type="match status" value="1"/>
</dbReference>
<reference evidence="1 2" key="2">
    <citation type="submission" date="2016-08" db="EMBL/GenBank/DDBJ databases">
        <title>Pervasive Adenine N6-methylation of Active Genes in Fungi.</title>
        <authorList>
            <consortium name="DOE Joint Genome Institute"/>
            <person name="Mondo S.J."/>
            <person name="Dannebaum R.O."/>
            <person name="Kuo R.C."/>
            <person name="Labutti K."/>
            <person name="Haridas S."/>
            <person name="Kuo A."/>
            <person name="Salamov A."/>
            <person name="Ahrendt S.R."/>
            <person name="Lipzen A."/>
            <person name="Sullivan W."/>
            <person name="Andreopoulos W.B."/>
            <person name="Clum A."/>
            <person name="Lindquist E."/>
            <person name="Daum C."/>
            <person name="Ramamoorthy G.K."/>
            <person name="Gryganskyi A."/>
            <person name="Culley D."/>
            <person name="Magnuson J.K."/>
            <person name="James T.Y."/>
            <person name="O'Malley M.A."/>
            <person name="Stajich J.E."/>
            <person name="Spatafora J.W."/>
            <person name="Visel A."/>
            <person name="Grigoriev I.V."/>
        </authorList>
    </citation>
    <scope>NUCLEOTIDE SEQUENCE [LARGE SCALE GENOMIC DNA]</scope>
    <source>
        <strain evidence="2">finn</strain>
    </source>
</reference>
<dbReference type="GO" id="GO:0032299">
    <property type="term" value="C:ribonuclease H2 complex"/>
    <property type="evidence" value="ECO:0007669"/>
    <property type="project" value="InterPro"/>
</dbReference>
<keyword evidence="2" id="KW-1185">Reference proteome</keyword>
<dbReference type="Gene3D" id="2.40.128.680">
    <property type="match status" value="1"/>
</dbReference>
<dbReference type="STRING" id="1754191.A0A1Y1VL17"/>
<evidence type="ECO:0000313" key="1">
    <source>
        <dbReference type="EMBL" id="ORX58458.1"/>
    </source>
</evidence>
<dbReference type="CDD" id="cd09271">
    <property type="entry name" value="RNase_H2-C"/>
    <property type="match status" value="1"/>
</dbReference>
<dbReference type="OrthoDB" id="6222486at2759"/>
<evidence type="ECO:0000313" key="2">
    <source>
        <dbReference type="Proteomes" id="UP000193719"/>
    </source>
</evidence>
<sequence>MEYIVDSKTLNECQEIDAKKVHLLPCNIQYSGPAEVDAYFIVKDCKEEKNDTDQKAYMSAFRGRGLKGVESKKMDYTGYVLKKCPADNSNKEKYGDTLKNILKAEKKFDSFMIWNHDDTPTLNNNTCLNSLAWLEVANEINKQL</sequence>
<gene>
    <name evidence="1" type="ORF">BCR36DRAFT_408970</name>
</gene>
<protein>
    <submittedName>
        <fullName evidence="1">Ribonuclease H1 small subunit</fullName>
    </submittedName>
</protein>
<organism evidence="1 2">
    <name type="scientific">Piromyces finnis</name>
    <dbReference type="NCBI Taxonomy" id="1754191"/>
    <lineage>
        <taxon>Eukaryota</taxon>
        <taxon>Fungi</taxon>
        <taxon>Fungi incertae sedis</taxon>
        <taxon>Chytridiomycota</taxon>
        <taxon>Chytridiomycota incertae sedis</taxon>
        <taxon>Neocallimastigomycetes</taxon>
        <taxon>Neocallimastigales</taxon>
        <taxon>Neocallimastigaceae</taxon>
        <taxon>Piromyces</taxon>
    </lineage>
</organism>
<name>A0A1Y1VL17_9FUNG</name>
<reference evidence="1 2" key="1">
    <citation type="submission" date="2016-08" db="EMBL/GenBank/DDBJ databases">
        <title>Genomes of anaerobic fungi encode conserved fungal cellulosomes for biomass hydrolysis.</title>
        <authorList>
            <consortium name="DOE Joint Genome Institute"/>
            <person name="Haitjema C.H."/>
            <person name="Gilmore S.P."/>
            <person name="Henske J.K."/>
            <person name="Solomon K.V."/>
            <person name="De Groot R."/>
            <person name="Kuo A."/>
            <person name="Mondo S.J."/>
            <person name="Salamov A.A."/>
            <person name="Labutti K."/>
            <person name="Zhao Z."/>
            <person name="Chiniquy J."/>
            <person name="Barry K."/>
            <person name="Brewer H.M."/>
            <person name="Purvine S.O."/>
            <person name="Wright A.T."/>
            <person name="Boxma B."/>
            <person name="Van Alen T."/>
            <person name="Hackstein J.H."/>
            <person name="Baker S.E."/>
            <person name="Grigoriev I.V."/>
            <person name="O'Malley M.A."/>
        </authorList>
    </citation>
    <scope>NUCLEOTIDE SEQUENCE [LARGE SCALE GENOMIC DNA]</scope>
    <source>
        <strain evidence="2">finn</strain>
    </source>
</reference>
<dbReference type="InterPro" id="IPR013924">
    <property type="entry name" value="RNase_H2_suC"/>
</dbReference>
<dbReference type="AlphaFoldDB" id="A0A1Y1VL17"/>
<dbReference type="EMBL" id="MCFH01000004">
    <property type="protein sequence ID" value="ORX58458.1"/>
    <property type="molecule type" value="Genomic_DNA"/>
</dbReference>